<geneLocation type="plasmid" evidence="1 2">
    <name>unnamed7</name>
</geneLocation>
<keyword evidence="1" id="KW-0614">Plasmid</keyword>
<reference evidence="1 2" key="1">
    <citation type="submission" date="2016-06" db="EMBL/GenBank/DDBJ databases">
        <title>Microsymbionts genomes from the relict species Vavilovia formosa.</title>
        <authorList>
            <person name="Chirak E."/>
            <person name="Kimeklis A."/>
            <person name="Andronov E."/>
        </authorList>
    </citation>
    <scope>NUCLEOTIDE SEQUENCE [LARGE SCALE GENOMIC DNA]</scope>
    <source>
        <strain evidence="1 2">Vaf10</strain>
        <plasmid evidence="2">Plasmid unnamed7</plasmid>
    </source>
</reference>
<proteinExistence type="predicted"/>
<evidence type="ECO:0000313" key="2">
    <source>
        <dbReference type="Proteomes" id="UP000092691"/>
    </source>
</evidence>
<organism evidence="1 2">
    <name type="scientific">Rhizobium leguminosarum</name>
    <dbReference type="NCBI Taxonomy" id="384"/>
    <lineage>
        <taxon>Bacteria</taxon>
        <taxon>Pseudomonadati</taxon>
        <taxon>Pseudomonadota</taxon>
        <taxon>Alphaproteobacteria</taxon>
        <taxon>Hyphomicrobiales</taxon>
        <taxon>Rhizobiaceae</taxon>
        <taxon>Rhizobium/Agrobacterium group</taxon>
        <taxon>Rhizobium</taxon>
    </lineage>
</organism>
<dbReference type="AlphaFoldDB" id="A0A1B1CKF5"/>
<gene>
    <name evidence="1" type="ORF">BA011_40800</name>
</gene>
<name>A0A1B1CKF5_RHILE</name>
<accession>A0A1B1CKF5</accession>
<sequence length="76" mass="7907">MSIKDNGVAPATNASADIGPVTVRTSAKTGDRMVGTSCKQVDHTMLICGGTLQVPTFGISRIARRHPILCTEHAGS</sequence>
<dbReference type="EMBL" id="CP016288">
    <property type="protein sequence ID" value="ANP90250.1"/>
    <property type="molecule type" value="Genomic_DNA"/>
</dbReference>
<dbReference type="Proteomes" id="UP000092691">
    <property type="component" value="Plasmid unnamed7"/>
</dbReference>
<protein>
    <submittedName>
        <fullName evidence="1">Uncharacterized protein</fullName>
    </submittedName>
</protein>
<evidence type="ECO:0000313" key="1">
    <source>
        <dbReference type="EMBL" id="ANP90250.1"/>
    </source>
</evidence>